<reference evidence="1" key="1">
    <citation type="submission" date="2020-04" db="EMBL/GenBank/DDBJ databases">
        <authorList>
            <person name="Chiriac C."/>
            <person name="Salcher M."/>
            <person name="Ghai R."/>
            <person name="Kavagutti S V."/>
        </authorList>
    </citation>
    <scope>NUCLEOTIDE SEQUENCE</scope>
</reference>
<proteinExistence type="predicted"/>
<organism evidence="1">
    <name type="scientific">uncultured Caudovirales phage</name>
    <dbReference type="NCBI Taxonomy" id="2100421"/>
    <lineage>
        <taxon>Viruses</taxon>
        <taxon>Duplodnaviria</taxon>
        <taxon>Heunggongvirae</taxon>
        <taxon>Uroviricota</taxon>
        <taxon>Caudoviricetes</taxon>
        <taxon>Peduoviridae</taxon>
        <taxon>Maltschvirus</taxon>
        <taxon>Maltschvirus maltsch</taxon>
    </lineage>
</organism>
<accession>A0A6J5MK29</accession>
<dbReference type="EMBL" id="LR796454">
    <property type="protein sequence ID" value="CAB4145416.1"/>
    <property type="molecule type" value="Genomic_DNA"/>
</dbReference>
<name>A0A6J5MK29_9CAUD</name>
<gene>
    <name evidence="1" type="ORF">UFOVP492_10</name>
</gene>
<protein>
    <submittedName>
        <fullName evidence="1">Uncharacterized protein</fullName>
    </submittedName>
</protein>
<sequence length="139" mass="14410">MATSTYLSNPAMTINAVNLTDQCTSATITQVNTAQNASTFGSLDSFYVSGTTNNTFECELFMSYAASETYATLAALVGTQTTITISPTAAGLATPSATAPRFTLTNCYLESLPLLNATLSELSSISLSFTGGTLTTQVA</sequence>
<evidence type="ECO:0000313" key="1">
    <source>
        <dbReference type="EMBL" id="CAB4145416.1"/>
    </source>
</evidence>